<feature type="region of interest" description="Disordered" evidence="1">
    <location>
        <begin position="1"/>
        <end position="45"/>
    </location>
</feature>
<dbReference type="EMBL" id="CP001715">
    <property type="protein sequence ID" value="ACV34907.1"/>
    <property type="molecule type" value="Genomic_DNA"/>
</dbReference>
<name>C7RTT1_ACCRE</name>
<dbReference type="AlphaFoldDB" id="C7RTT1"/>
<reference evidence="2" key="1">
    <citation type="submission" date="2009-08" db="EMBL/GenBank/DDBJ databases">
        <authorList>
            <consortium name="US DOE Joint Genome Institute"/>
            <person name="Lucas S."/>
            <person name="Copeland A."/>
            <person name="Lapidus A."/>
            <person name="Glavina del Rio T."/>
            <person name="Dalin E."/>
            <person name="Tice H."/>
            <person name="Bruce D."/>
            <person name="Barry K."/>
            <person name="Pitluck S."/>
            <person name="Lowry S."/>
            <person name="Larimer F."/>
            <person name="Land M."/>
            <person name="Hauser L."/>
            <person name="Kyrpides N."/>
            <person name="Ivanova N."/>
            <person name="McMahon K.D."/>
            <person name="Hugenholtz P."/>
        </authorList>
    </citation>
    <scope>NUCLEOTIDE SEQUENCE</scope>
    <source>
        <strain evidence="2">UW-1</strain>
    </source>
</reference>
<protein>
    <submittedName>
        <fullName evidence="2">Uncharacterized protein</fullName>
    </submittedName>
</protein>
<dbReference type="HOGENOM" id="CLU_2434057_0_0_4"/>
<sequence length="90" mass="10140">MRDEGVADPRQHSTASSPEMADRRSRPDRRAEADRRRGADRRRIGDRRDARDADLLLAELEMRVAAAIRQSGGLIEGDGSGWDKLIVPFR</sequence>
<organism evidence="2">
    <name type="scientific">Accumulibacter regalis</name>
    <dbReference type="NCBI Taxonomy" id="522306"/>
    <lineage>
        <taxon>Bacteria</taxon>
        <taxon>Pseudomonadati</taxon>
        <taxon>Pseudomonadota</taxon>
        <taxon>Betaproteobacteria</taxon>
        <taxon>Candidatus Accumulibacter</taxon>
    </lineage>
</organism>
<gene>
    <name evidence="2" type="ordered locus">CAP2UW1_1593</name>
</gene>
<accession>C7RTT1</accession>
<evidence type="ECO:0000256" key="1">
    <source>
        <dbReference type="SAM" id="MobiDB-lite"/>
    </source>
</evidence>
<evidence type="ECO:0000313" key="2">
    <source>
        <dbReference type="EMBL" id="ACV34907.1"/>
    </source>
</evidence>
<dbReference type="KEGG" id="app:CAP2UW1_1593"/>
<feature type="compositionally biased region" description="Basic and acidic residues" evidence="1">
    <location>
        <begin position="20"/>
        <end position="45"/>
    </location>
</feature>
<proteinExistence type="predicted"/>
<reference evidence="2" key="2">
    <citation type="submission" date="2009-09" db="EMBL/GenBank/DDBJ databases">
        <title>Complete sequence of chromosome of Candidatus Accumulibacter phosphatis clade IIA str. UW-1.</title>
        <authorList>
            <consortium name="US DOE Joint Genome Institute"/>
            <person name="Martin H.G."/>
            <person name="Ivanova N."/>
            <person name="Kunin V."/>
            <person name="Warnecke F."/>
            <person name="Barry K."/>
            <person name="He S."/>
            <person name="Salamov A."/>
            <person name="Szeto E."/>
            <person name="Dalin E."/>
            <person name="Pangilinan J.L."/>
            <person name="Lapidus A."/>
            <person name="Lowry S."/>
            <person name="Kyrpides N.C."/>
            <person name="McMahon K.D."/>
            <person name="Hugenholtz P."/>
        </authorList>
    </citation>
    <scope>NUCLEOTIDE SEQUENCE [LARGE SCALE GENOMIC DNA]</scope>
    <source>
        <strain evidence="2">UW-1</strain>
    </source>
</reference>
<feature type="compositionally biased region" description="Basic and acidic residues" evidence="1">
    <location>
        <begin position="1"/>
        <end position="11"/>
    </location>
</feature>